<evidence type="ECO:0000256" key="1">
    <source>
        <dbReference type="ARBA" id="ARBA00022448"/>
    </source>
</evidence>
<dbReference type="FunFam" id="3.40.50.300:FF:000134">
    <property type="entry name" value="Iron-enterobactin ABC transporter ATP-binding protein"/>
    <property type="match status" value="1"/>
</dbReference>
<name>A0A383RDT1_PAEAL</name>
<dbReference type="SMART" id="SM00382">
    <property type="entry name" value="AAA"/>
    <property type="match status" value="1"/>
</dbReference>
<keyword evidence="4" id="KW-1278">Translocase</keyword>
<gene>
    <name evidence="6" type="primary">fepC</name>
    <name evidence="6" type="ORF">PBLR_13425</name>
</gene>
<evidence type="ECO:0000313" key="7">
    <source>
        <dbReference type="Proteomes" id="UP000304148"/>
    </source>
</evidence>
<evidence type="ECO:0000256" key="4">
    <source>
        <dbReference type="ARBA" id="ARBA00022967"/>
    </source>
</evidence>
<dbReference type="GO" id="GO:0005524">
    <property type="term" value="F:ATP binding"/>
    <property type="evidence" value="ECO:0007669"/>
    <property type="project" value="UniProtKB-KW"/>
</dbReference>
<dbReference type="InterPro" id="IPR003439">
    <property type="entry name" value="ABC_transporter-like_ATP-bd"/>
</dbReference>
<dbReference type="InterPro" id="IPR003593">
    <property type="entry name" value="AAA+_ATPase"/>
</dbReference>
<dbReference type="Pfam" id="PF00005">
    <property type="entry name" value="ABC_tran"/>
    <property type="match status" value="1"/>
</dbReference>
<dbReference type="PROSITE" id="PS50893">
    <property type="entry name" value="ABC_TRANSPORTER_2"/>
    <property type="match status" value="1"/>
</dbReference>
<accession>A0A383RDT1</accession>
<dbReference type="PANTHER" id="PTHR42794">
    <property type="entry name" value="HEMIN IMPORT ATP-BINDING PROTEIN HMUV"/>
    <property type="match status" value="1"/>
</dbReference>
<keyword evidence="2" id="KW-0547">Nucleotide-binding</keyword>
<protein>
    <submittedName>
        <fullName evidence="6">Iron-enterobactin transporter subunit ATP-binding component of ABC superfamily</fullName>
    </submittedName>
</protein>
<evidence type="ECO:0000259" key="5">
    <source>
        <dbReference type="PROSITE" id="PS50893"/>
    </source>
</evidence>
<dbReference type="PANTHER" id="PTHR42794:SF1">
    <property type="entry name" value="HEMIN IMPORT ATP-BINDING PROTEIN HMUV"/>
    <property type="match status" value="1"/>
</dbReference>
<proteinExistence type="predicted"/>
<keyword evidence="1" id="KW-0813">Transport</keyword>
<dbReference type="PROSITE" id="PS00211">
    <property type="entry name" value="ABC_TRANSPORTER_1"/>
    <property type="match status" value="1"/>
</dbReference>
<keyword evidence="3 6" id="KW-0067">ATP-binding</keyword>
<dbReference type="GO" id="GO:0016887">
    <property type="term" value="F:ATP hydrolysis activity"/>
    <property type="evidence" value="ECO:0007669"/>
    <property type="project" value="InterPro"/>
</dbReference>
<dbReference type="Proteomes" id="UP000304148">
    <property type="component" value="Chromosome"/>
</dbReference>
<dbReference type="AlphaFoldDB" id="A0A383RDT1"/>
<evidence type="ECO:0000313" key="6">
    <source>
        <dbReference type="EMBL" id="SYX85003.1"/>
    </source>
</evidence>
<evidence type="ECO:0000256" key="2">
    <source>
        <dbReference type="ARBA" id="ARBA00022741"/>
    </source>
</evidence>
<organism evidence="6 7">
    <name type="scientific">Paenibacillus alvei</name>
    <name type="common">Bacillus alvei</name>
    <dbReference type="NCBI Taxonomy" id="44250"/>
    <lineage>
        <taxon>Bacteria</taxon>
        <taxon>Bacillati</taxon>
        <taxon>Bacillota</taxon>
        <taxon>Bacilli</taxon>
        <taxon>Bacillales</taxon>
        <taxon>Paenibacillaceae</taxon>
        <taxon>Paenibacillus</taxon>
    </lineage>
</organism>
<dbReference type="EMBL" id="LS992241">
    <property type="protein sequence ID" value="SYX85003.1"/>
    <property type="molecule type" value="Genomic_DNA"/>
</dbReference>
<dbReference type="RefSeq" id="WP_138186767.1">
    <property type="nucleotide sequence ID" value="NZ_LS992241.1"/>
</dbReference>
<dbReference type="Gene3D" id="3.40.50.300">
    <property type="entry name" value="P-loop containing nucleotide triphosphate hydrolases"/>
    <property type="match status" value="1"/>
</dbReference>
<dbReference type="CDD" id="cd03214">
    <property type="entry name" value="ABC_Iron-Siderophores_B12_Hemin"/>
    <property type="match status" value="1"/>
</dbReference>
<evidence type="ECO:0000256" key="3">
    <source>
        <dbReference type="ARBA" id="ARBA00022840"/>
    </source>
</evidence>
<reference evidence="7" key="1">
    <citation type="submission" date="2018-08" db="EMBL/GenBank/DDBJ databases">
        <authorList>
            <person name="Chevrot R."/>
        </authorList>
    </citation>
    <scope>NUCLEOTIDE SEQUENCE [LARGE SCALE GENOMIC DNA]</scope>
</reference>
<dbReference type="InterPro" id="IPR017871">
    <property type="entry name" value="ABC_transporter-like_CS"/>
</dbReference>
<dbReference type="InterPro" id="IPR027417">
    <property type="entry name" value="P-loop_NTPase"/>
</dbReference>
<dbReference type="NCBIfam" id="NF010068">
    <property type="entry name" value="PRK13548.1"/>
    <property type="match status" value="1"/>
</dbReference>
<feature type="domain" description="ABC transporter" evidence="5">
    <location>
        <begin position="15"/>
        <end position="250"/>
    </location>
</feature>
<dbReference type="SUPFAM" id="SSF52540">
    <property type="entry name" value="P-loop containing nucleoside triphosphate hydrolases"/>
    <property type="match status" value="1"/>
</dbReference>
<sequence length="290" mass="32091">MKTRQKTSLSIPGLLEAKQLTYSIDGRTIIDNLSMKLQSGSFLGIIGPNGSGKSTLLRMLCGLLKPVQGSLTLEGKPFKAYSTKERAQMIGYVPQDCSLDADFTLEQIVAMGRHPYSRLLGGLTSSDAQQVERAMEQCGVDHLRERYIHACSGGQRQLAFIAKALAQEPQILLLDEPISALDIRHQLRTLALLRQLADEGYAVVASLHDLSLASRYCDRLLLLHDGRIEAFGQPEEVLSADALYDVYGVHAVIRQEPGTEGLSVIAFEHEAEEQKWYTHYEKEHLGGITQ</sequence>